<gene>
    <name evidence="3" type="ORF">GCM10009083_03380</name>
</gene>
<protein>
    <recommendedName>
        <fullName evidence="2">Sulfatase-modifying factor enzyme-like domain-containing protein</fullName>
    </recommendedName>
</protein>
<accession>A0ABQ2CHX1</accession>
<dbReference type="InterPro" id="IPR042095">
    <property type="entry name" value="SUMF_sf"/>
</dbReference>
<feature type="domain" description="Sulfatase-modifying factor enzyme-like" evidence="2">
    <location>
        <begin position="49"/>
        <end position="268"/>
    </location>
</feature>
<dbReference type="PROSITE" id="PS51257">
    <property type="entry name" value="PROKAR_LIPOPROTEIN"/>
    <property type="match status" value="1"/>
</dbReference>
<dbReference type="Pfam" id="PF03781">
    <property type="entry name" value="FGE-sulfatase"/>
    <property type="match status" value="1"/>
</dbReference>
<feature type="chain" id="PRO_5045636227" description="Sulfatase-modifying factor enzyme-like domain-containing protein" evidence="1">
    <location>
        <begin position="20"/>
        <end position="317"/>
    </location>
</feature>
<organism evidence="3 4">
    <name type="scientific">Halopseudomonas pertucinogena</name>
    <dbReference type="NCBI Taxonomy" id="86175"/>
    <lineage>
        <taxon>Bacteria</taxon>
        <taxon>Pseudomonadati</taxon>
        <taxon>Pseudomonadota</taxon>
        <taxon>Gammaproteobacteria</taxon>
        <taxon>Pseudomonadales</taxon>
        <taxon>Pseudomonadaceae</taxon>
        <taxon>Halopseudomonas</taxon>
    </lineage>
</organism>
<dbReference type="Proteomes" id="UP000633263">
    <property type="component" value="Unassembled WGS sequence"/>
</dbReference>
<dbReference type="EMBL" id="BMNN01000001">
    <property type="protein sequence ID" value="GGI90354.1"/>
    <property type="molecule type" value="Genomic_DNA"/>
</dbReference>
<feature type="signal peptide" evidence="1">
    <location>
        <begin position="1"/>
        <end position="19"/>
    </location>
</feature>
<sequence length="317" mass="35899">MQALSLRNAVALLCLSCLAALSGCNRDRGIDAQELDQRLARLEAKAMGGLVFIEGGTFTMGDFGAVGEDGIWRPFFPPTIEEDQPHEVTLSSYSLSRHKTTWEDFDTYLLANDLDVIERVFNEEWKREPFQSDESSPFYLKNPAQVTWEEANDYCHWLGQRTQLPLALPTSAQWEFAARNRGSTDWIFSTHDGKPLHAHRDLYEQVGEGADYVPVGSRLPLNPLGIYDMADNGKEWVSDWFSETWYRDNPTITDPTGPADGAEKVVRNLDFSFSRIGMPETVQTMHSEDRFLVTQFTFRCALQSPNPLKEFRGKGGD</sequence>
<dbReference type="RefSeq" id="WP_188634856.1">
    <property type="nucleotide sequence ID" value="NZ_BMNN01000001.1"/>
</dbReference>
<dbReference type="PANTHER" id="PTHR23150:SF19">
    <property type="entry name" value="FORMYLGLYCINE-GENERATING ENZYME"/>
    <property type="match status" value="1"/>
</dbReference>
<dbReference type="Gene3D" id="3.90.1580.10">
    <property type="entry name" value="paralog of FGE (formylglycine-generating enzyme)"/>
    <property type="match status" value="1"/>
</dbReference>
<dbReference type="InterPro" id="IPR005532">
    <property type="entry name" value="SUMF_dom"/>
</dbReference>
<dbReference type="PANTHER" id="PTHR23150">
    <property type="entry name" value="SULFATASE MODIFYING FACTOR 1, 2"/>
    <property type="match status" value="1"/>
</dbReference>
<name>A0ABQ2CHX1_9GAMM</name>
<evidence type="ECO:0000313" key="3">
    <source>
        <dbReference type="EMBL" id="GGI90354.1"/>
    </source>
</evidence>
<reference evidence="4" key="1">
    <citation type="journal article" date="2019" name="Int. J. Syst. Evol. Microbiol.">
        <title>The Global Catalogue of Microorganisms (GCM) 10K type strain sequencing project: providing services to taxonomists for standard genome sequencing and annotation.</title>
        <authorList>
            <consortium name="The Broad Institute Genomics Platform"/>
            <consortium name="The Broad Institute Genome Sequencing Center for Infectious Disease"/>
            <person name="Wu L."/>
            <person name="Ma J."/>
        </authorList>
    </citation>
    <scope>NUCLEOTIDE SEQUENCE [LARGE SCALE GENOMIC DNA]</scope>
    <source>
        <strain evidence="4">JCM 11590</strain>
    </source>
</reference>
<evidence type="ECO:0000313" key="4">
    <source>
        <dbReference type="Proteomes" id="UP000633263"/>
    </source>
</evidence>
<keyword evidence="1" id="KW-0732">Signal</keyword>
<dbReference type="InterPro" id="IPR016187">
    <property type="entry name" value="CTDL_fold"/>
</dbReference>
<evidence type="ECO:0000256" key="1">
    <source>
        <dbReference type="SAM" id="SignalP"/>
    </source>
</evidence>
<dbReference type="InterPro" id="IPR051043">
    <property type="entry name" value="Sulfatase_Mod_Factor_Kinase"/>
</dbReference>
<keyword evidence="4" id="KW-1185">Reference proteome</keyword>
<proteinExistence type="predicted"/>
<evidence type="ECO:0000259" key="2">
    <source>
        <dbReference type="Pfam" id="PF03781"/>
    </source>
</evidence>
<comment type="caution">
    <text evidence="3">The sequence shown here is derived from an EMBL/GenBank/DDBJ whole genome shotgun (WGS) entry which is preliminary data.</text>
</comment>
<dbReference type="SUPFAM" id="SSF56436">
    <property type="entry name" value="C-type lectin-like"/>
    <property type="match status" value="1"/>
</dbReference>